<evidence type="ECO:0000313" key="3">
    <source>
        <dbReference type="Proteomes" id="UP000225963"/>
    </source>
</evidence>
<keyword evidence="1" id="KW-1133">Transmembrane helix</keyword>
<accession>A0A0S2MUB6</accession>
<keyword evidence="3" id="KW-1185">Reference proteome</keyword>
<name>A0A0S2MUB6_9CAUD</name>
<dbReference type="Proteomes" id="UP000225963">
    <property type="component" value="Segment"/>
</dbReference>
<dbReference type="OrthoDB" id="27246at10239"/>
<sequence length="43" mass="4929">MNKWVTILLHNVGVIALTAFVFYLTRNYWTLGILICLASSKED</sequence>
<dbReference type="EMBL" id="KT995480">
    <property type="protein sequence ID" value="ALO79448.1"/>
    <property type="molecule type" value="Genomic_DNA"/>
</dbReference>
<keyword evidence="1" id="KW-0472">Membrane</keyword>
<reference evidence="3" key="1">
    <citation type="submission" date="2015-11" db="EMBL/GenBank/DDBJ databases">
        <authorList>
            <person name="Sharaf A."/>
            <person name="Marie M.E."/>
            <person name="Esson H."/>
            <person name="El-Afifi I.S."/>
            <person name="Hammad M.A."/>
        </authorList>
    </citation>
    <scope>NUCLEOTIDE SEQUENCE [LARGE SCALE GENOMIC DNA]</scope>
</reference>
<feature type="transmembrane region" description="Helical" evidence="1">
    <location>
        <begin position="6"/>
        <end position="25"/>
    </location>
</feature>
<keyword evidence="1" id="KW-0812">Transmembrane</keyword>
<proteinExistence type="predicted"/>
<gene>
    <name evidence="2" type="ORF">BM10_27</name>
</gene>
<evidence type="ECO:0000256" key="1">
    <source>
        <dbReference type="SAM" id="Phobius"/>
    </source>
</evidence>
<evidence type="ECO:0000313" key="2">
    <source>
        <dbReference type="EMBL" id="ALO79448.1"/>
    </source>
</evidence>
<organism evidence="2 3">
    <name type="scientific">Bacillus phage BM15</name>
    <dbReference type="NCBI Taxonomy" id="1755680"/>
    <lineage>
        <taxon>Viruses</taxon>
        <taxon>Duplodnaviria</taxon>
        <taxon>Heunggongvirae</taxon>
        <taxon>Uroviricota</taxon>
        <taxon>Caudoviricetes</taxon>
        <taxon>Herelleviridae</taxon>
        <taxon>Bastillevirinae</taxon>
        <taxon>Caeruleovirus</taxon>
        <taxon>Caeruleovirus BM15</taxon>
    </lineage>
</organism>
<protein>
    <submittedName>
        <fullName evidence="2">Uncharacterized protein</fullName>
    </submittedName>
</protein>